<dbReference type="EMBL" id="BAFB01000157">
    <property type="protein sequence ID" value="GAB35360.1"/>
    <property type="molecule type" value="Genomic_DNA"/>
</dbReference>
<evidence type="ECO:0000256" key="1">
    <source>
        <dbReference type="SAM" id="MobiDB-lite"/>
    </source>
</evidence>
<proteinExistence type="predicted"/>
<feature type="region of interest" description="Disordered" evidence="1">
    <location>
        <begin position="89"/>
        <end position="109"/>
    </location>
</feature>
<evidence type="ECO:0000313" key="2">
    <source>
        <dbReference type="EMBL" id="GAB35360.1"/>
    </source>
</evidence>
<dbReference type="Proteomes" id="UP000005038">
    <property type="component" value="Unassembled WGS sequence"/>
</dbReference>
<evidence type="ECO:0000313" key="3">
    <source>
        <dbReference type="Proteomes" id="UP000005038"/>
    </source>
</evidence>
<dbReference type="AlphaFoldDB" id="H5TPF2"/>
<keyword evidence="3" id="KW-1185">Reference proteome</keyword>
<sequence length="109" mass="11730">MRLDARFHSDVLGRLSRVADHLHALRDELVTVCAVADRAVGEGVQADAFRSGARPIATECVRGVDTASSALDTIVDRARRGAEQIVDTDRELAARGRADTDERTGTEAT</sequence>
<protein>
    <submittedName>
        <fullName evidence="2">Uncharacterized protein</fullName>
    </submittedName>
</protein>
<organism evidence="2 3">
    <name type="scientific">Gordonia otitidis (strain DSM 44809 / CCUG 52243 / JCM 12355 / NBRC 100426 / IFM 10032)</name>
    <dbReference type="NCBI Taxonomy" id="1108044"/>
    <lineage>
        <taxon>Bacteria</taxon>
        <taxon>Bacillati</taxon>
        <taxon>Actinomycetota</taxon>
        <taxon>Actinomycetes</taxon>
        <taxon>Mycobacteriales</taxon>
        <taxon>Gordoniaceae</taxon>
        <taxon>Gordonia</taxon>
    </lineage>
</organism>
<accession>H5TPF2</accession>
<gene>
    <name evidence="2" type="ORF">GOOTI_157_00020</name>
</gene>
<reference evidence="2" key="1">
    <citation type="submission" date="2012-02" db="EMBL/GenBank/DDBJ databases">
        <title>Whole genome shotgun sequence of Gordonia otitidis NBRC 100426.</title>
        <authorList>
            <person name="Yoshida I."/>
            <person name="Hosoyama A."/>
            <person name="Tsuchikane K."/>
            <person name="Katsumata H."/>
            <person name="Yamazaki S."/>
            <person name="Fujita N."/>
        </authorList>
    </citation>
    <scope>NUCLEOTIDE SEQUENCE [LARGE SCALE GENOMIC DNA]</scope>
    <source>
        <strain evidence="2">NBRC 100426</strain>
    </source>
</reference>
<comment type="caution">
    <text evidence="2">The sequence shown here is derived from an EMBL/GenBank/DDBJ whole genome shotgun (WGS) entry which is preliminary data.</text>
</comment>
<dbReference type="STRING" id="1108044.GOOTI_157_00020"/>
<name>H5TPF2_GORO1</name>